<feature type="region of interest" description="Disordered" evidence="1">
    <location>
        <begin position="175"/>
        <end position="195"/>
    </location>
</feature>
<dbReference type="Proteomes" id="UP000789759">
    <property type="component" value="Unassembled WGS sequence"/>
</dbReference>
<name>A0A9N9P8C0_9GLOM</name>
<feature type="compositionally biased region" description="Basic and acidic residues" evidence="1">
    <location>
        <begin position="175"/>
        <end position="189"/>
    </location>
</feature>
<protein>
    <submittedName>
        <fullName evidence="2">8434_t:CDS:1</fullName>
    </submittedName>
</protein>
<evidence type="ECO:0000256" key="1">
    <source>
        <dbReference type="SAM" id="MobiDB-lite"/>
    </source>
</evidence>
<feature type="non-terminal residue" evidence="2">
    <location>
        <position position="1"/>
    </location>
</feature>
<sequence length="195" mass="22701">TSTTLYDLNIKIQLQLNKKEQFEQEEQLNQNPTVGLSNVANNLDDANFYELYNSDHEDMINPTNDISFAKDEYKSVISNLDSLIKYIDWSIIQKALDMQKKAVSLALETGCENELNKLLRDWINETERKTSYNLNESNDKNLPNITNSYLTRMKSASKKYLKSILENYASKCHNQKTDKPMQRINKYTEDLGNNR</sequence>
<comment type="caution">
    <text evidence="2">The sequence shown here is derived from an EMBL/GenBank/DDBJ whole genome shotgun (WGS) entry which is preliminary data.</text>
</comment>
<proteinExistence type="predicted"/>
<gene>
    <name evidence="2" type="ORF">CPELLU_LOCUS17110</name>
</gene>
<keyword evidence="3" id="KW-1185">Reference proteome</keyword>
<dbReference type="AlphaFoldDB" id="A0A9N9P8C0"/>
<organism evidence="2 3">
    <name type="scientific">Cetraspora pellucida</name>
    <dbReference type="NCBI Taxonomy" id="1433469"/>
    <lineage>
        <taxon>Eukaryota</taxon>
        <taxon>Fungi</taxon>
        <taxon>Fungi incertae sedis</taxon>
        <taxon>Mucoromycota</taxon>
        <taxon>Glomeromycotina</taxon>
        <taxon>Glomeromycetes</taxon>
        <taxon>Diversisporales</taxon>
        <taxon>Gigasporaceae</taxon>
        <taxon>Cetraspora</taxon>
    </lineage>
</organism>
<dbReference type="EMBL" id="CAJVQA010027713">
    <property type="protein sequence ID" value="CAG8792606.1"/>
    <property type="molecule type" value="Genomic_DNA"/>
</dbReference>
<reference evidence="2" key="1">
    <citation type="submission" date="2021-06" db="EMBL/GenBank/DDBJ databases">
        <authorList>
            <person name="Kallberg Y."/>
            <person name="Tangrot J."/>
            <person name="Rosling A."/>
        </authorList>
    </citation>
    <scope>NUCLEOTIDE SEQUENCE</scope>
    <source>
        <strain evidence="2">FL966</strain>
    </source>
</reference>
<evidence type="ECO:0000313" key="2">
    <source>
        <dbReference type="EMBL" id="CAG8792606.1"/>
    </source>
</evidence>
<accession>A0A9N9P8C0</accession>
<dbReference type="OrthoDB" id="2437635at2759"/>
<evidence type="ECO:0000313" key="3">
    <source>
        <dbReference type="Proteomes" id="UP000789759"/>
    </source>
</evidence>